<reference evidence="1 2" key="1">
    <citation type="submission" date="2018-04" db="EMBL/GenBank/DDBJ databases">
        <title>Genomic Encyclopedia of Archaeal and Bacterial Type Strains, Phase II (KMG-II): from individual species to whole genera.</title>
        <authorList>
            <person name="Goeker M."/>
        </authorList>
    </citation>
    <scope>NUCLEOTIDE SEQUENCE [LARGE SCALE GENOMIC DNA]</scope>
    <source>
        <strain evidence="1 2">DSM 45169</strain>
    </source>
</reference>
<dbReference type="AlphaFoldDB" id="A0A2T4ZD49"/>
<gene>
    <name evidence="1" type="ORF">C8J48_2439</name>
</gene>
<comment type="caution">
    <text evidence="1">The sequence shown here is derived from an EMBL/GenBank/DDBJ whole genome shotgun (WGS) entry which is preliminary data.</text>
</comment>
<keyword evidence="2" id="KW-1185">Reference proteome</keyword>
<protein>
    <submittedName>
        <fullName evidence="1">Spore coat protein F</fullName>
    </submittedName>
</protein>
<name>A0A2T4ZD49_9BACL</name>
<organism evidence="1 2">
    <name type="scientific">Desmospora activa DSM 45169</name>
    <dbReference type="NCBI Taxonomy" id="1121389"/>
    <lineage>
        <taxon>Bacteria</taxon>
        <taxon>Bacillati</taxon>
        <taxon>Bacillota</taxon>
        <taxon>Bacilli</taxon>
        <taxon>Bacillales</taxon>
        <taxon>Thermoactinomycetaceae</taxon>
        <taxon>Desmospora</taxon>
    </lineage>
</organism>
<dbReference type="Pfam" id="PF07875">
    <property type="entry name" value="Coat_F"/>
    <property type="match status" value="1"/>
</dbReference>
<dbReference type="EMBL" id="PZZP01000001">
    <property type="protein sequence ID" value="PTM59807.1"/>
    <property type="molecule type" value="Genomic_DNA"/>
</dbReference>
<keyword evidence="1" id="KW-0167">Capsid protein</keyword>
<dbReference type="PANTHER" id="PTHR39183">
    <property type="entry name" value="SPORE COAT PROTEIN F-LIKE PROTEIN YHCQ"/>
    <property type="match status" value="1"/>
</dbReference>
<sequence length="180" mass="20729">MSNESRGYHEEGLSGDQQISDHRHLAWHETMELHELTAFQASALIKLKKSVRKVKDPQLQSLYIYSIQLLEQNLRELLLFYSYAPSVSNDHHCHRGITASQAGDLLGLAKTSVRTYAAAITETATPILRRVLTKQLHAAVEWHGKIFYYMLQHGYYPAYNLEMLLRNDQVNAQRAIAMRY</sequence>
<accession>A0A2T4ZD49</accession>
<dbReference type="PANTHER" id="PTHR39183:SF1">
    <property type="entry name" value="SPORE COAT PROTEIN F-LIKE PROTEIN YHCQ"/>
    <property type="match status" value="1"/>
</dbReference>
<proteinExistence type="predicted"/>
<dbReference type="Proteomes" id="UP000241639">
    <property type="component" value="Unassembled WGS sequence"/>
</dbReference>
<evidence type="ECO:0000313" key="2">
    <source>
        <dbReference type="Proteomes" id="UP000241639"/>
    </source>
</evidence>
<keyword evidence="1" id="KW-0946">Virion</keyword>
<evidence type="ECO:0000313" key="1">
    <source>
        <dbReference type="EMBL" id="PTM59807.1"/>
    </source>
</evidence>
<dbReference type="InterPro" id="IPR012851">
    <property type="entry name" value="Spore_coat_CotF-like"/>
</dbReference>